<gene>
    <name evidence="4" type="ORF">MMF97_06730</name>
</gene>
<dbReference type="Gene3D" id="3.40.50.2000">
    <property type="entry name" value="Glycogen Phosphorylase B"/>
    <property type="match status" value="2"/>
</dbReference>
<evidence type="ECO:0000256" key="1">
    <source>
        <dbReference type="ARBA" id="ARBA00022679"/>
    </source>
</evidence>
<reference evidence="4" key="1">
    <citation type="submission" date="2022-03" db="EMBL/GenBank/DDBJ databases">
        <authorList>
            <person name="Woo C.Y."/>
        </authorList>
    </citation>
    <scope>NUCLEOTIDE SEQUENCE</scope>
    <source>
        <strain evidence="4">CYS-01</strain>
    </source>
</reference>
<keyword evidence="5" id="KW-1185">Reference proteome</keyword>
<evidence type="ECO:0000259" key="2">
    <source>
        <dbReference type="Pfam" id="PF00534"/>
    </source>
</evidence>
<dbReference type="EMBL" id="JALGBH010000001">
    <property type="protein sequence ID" value="MCJ0742398.1"/>
    <property type="molecule type" value="Genomic_DNA"/>
</dbReference>
<proteinExistence type="predicted"/>
<dbReference type="CDD" id="cd03809">
    <property type="entry name" value="GT4_MtfB-like"/>
    <property type="match status" value="1"/>
</dbReference>
<feature type="domain" description="Glycosyl transferase family 1" evidence="2">
    <location>
        <begin position="222"/>
        <end position="378"/>
    </location>
</feature>
<protein>
    <submittedName>
        <fullName evidence="4">Glycosyltransferase family 4 protein</fullName>
    </submittedName>
</protein>
<feature type="domain" description="Glycosyltransferase subfamily 4-like N-terminal" evidence="3">
    <location>
        <begin position="43"/>
        <end position="201"/>
    </location>
</feature>
<dbReference type="PANTHER" id="PTHR46401">
    <property type="entry name" value="GLYCOSYLTRANSFERASE WBBK-RELATED"/>
    <property type="match status" value="1"/>
</dbReference>
<name>A0ABS9ZVR8_9SPHI</name>
<comment type="caution">
    <text evidence="4">The sequence shown here is derived from an EMBL/GenBank/DDBJ whole genome shotgun (WGS) entry which is preliminary data.</text>
</comment>
<keyword evidence="1" id="KW-0808">Transferase</keyword>
<dbReference type="PANTHER" id="PTHR46401:SF2">
    <property type="entry name" value="GLYCOSYLTRANSFERASE WBBK-RELATED"/>
    <property type="match status" value="1"/>
</dbReference>
<dbReference type="Pfam" id="PF13439">
    <property type="entry name" value="Glyco_transf_4"/>
    <property type="match status" value="1"/>
</dbReference>
<dbReference type="Pfam" id="PF00534">
    <property type="entry name" value="Glycos_transf_1"/>
    <property type="match status" value="1"/>
</dbReference>
<evidence type="ECO:0000313" key="4">
    <source>
        <dbReference type="EMBL" id="MCJ0742398.1"/>
    </source>
</evidence>
<dbReference type="SUPFAM" id="SSF53756">
    <property type="entry name" value="UDP-Glycosyltransferase/glycogen phosphorylase"/>
    <property type="match status" value="1"/>
</dbReference>
<dbReference type="Proteomes" id="UP001165460">
    <property type="component" value="Unassembled WGS sequence"/>
</dbReference>
<accession>A0ABS9ZVR8</accession>
<evidence type="ECO:0000313" key="5">
    <source>
        <dbReference type="Proteomes" id="UP001165460"/>
    </source>
</evidence>
<dbReference type="InterPro" id="IPR028098">
    <property type="entry name" value="Glyco_trans_4-like_N"/>
</dbReference>
<evidence type="ECO:0000259" key="3">
    <source>
        <dbReference type="Pfam" id="PF13439"/>
    </source>
</evidence>
<dbReference type="InterPro" id="IPR001296">
    <property type="entry name" value="Glyco_trans_1"/>
</dbReference>
<organism evidence="4 5">
    <name type="scientific">Pedobacter montanisoli</name>
    <dbReference type="NCBI Taxonomy" id="2923277"/>
    <lineage>
        <taxon>Bacteria</taxon>
        <taxon>Pseudomonadati</taxon>
        <taxon>Bacteroidota</taxon>
        <taxon>Sphingobacteriia</taxon>
        <taxon>Sphingobacteriales</taxon>
        <taxon>Sphingobacteriaceae</taxon>
        <taxon>Pedobacter</taxon>
    </lineage>
</organism>
<sequence length="402" mass="45653">MKLEQQNDLHTALQESSKLPKGFGLSALKIGYDGKRAANNLTGLGNYSRSLIEQLAVIYPSHNFYIYTTKIKENLLQLPLFKLDNVHLKLAKVKGLAQVIWRSFSVKKQLIKDQINLFHGLSHEIPFGIQHTQVKSVVTIHDLIFLRMPQLYKLIDRKIYTFKSRYACVNADRIIAISECTKKDIIELYNISPSKIDVVYQSCDDIFKKPLTEEAKKSAREKYQLPEHYILSIGTIEARKNLGLIIDALPHINENYKLVVIGKETSYAALIKEKIKSKNLENRVIFLKNVPFSDFPAIYQNASLFIYPSRYEGFGIPIIEALYSKVPVIAATGSCLEEAGGPDSLYIQPDDPDTLAKTSNHVLSDPALAQQMQHKGYEYVQKFNNNLVAHNLMNCYLKTLSN</sequence>